<evidence type="ECO:0000256" key="5">
    <source>
        <dbReference type="ARBA" id="ARBA00022989"/>
    </source>
</evidence>
<feature type="transmembrane region" description="Helical" evidence="8">
    <location>
        <begin position="147"/>
        <end position="166"/>
    </location>
</feature>
<keyword evidence="2" id="KW-1003">Cell membrane</keyword>
<feature type="region of interest" description="Disordered" evidence="7">
    <location>
        <begin position="388"/>
        <end position="408"/>
    </location>
</feature>
<dbReference type="EMBL" id="BAAANJ010000002">
    <property type="protein sequence ID" value="GAA1803090.1"/>
    <property type="molecule type" value="Genomic_DNA"/>
</dbReference>
<feature type="transmembrane region" description="Helical" evidence="8">
    <location>
        <begin position="319"/>
        <end position="345"/>
    </location>
</feature>
<evidence type="ECO:0000313" key="10">
    <source>
        <dbReference type="Proteomes" id="UP001500002"/>
    </source>
</evidence>
<comment type="caution">
    <text evidence="9">The sequence shown here is derived from an EMBL/GenBank/DDBJ whole genome shotgun (WGS) entry which is preliminary data.</text>
</comment>
<feature type="transmembrane region" description="Helical" evidence="8">
    <location>
        <begin position="234"/>
        <end position="252"/>
    </location>
</feature>
<keyword evidence="5 8" id="KW-1133">Transmembrane helix</keyword>
<dbReference type="Proteomes" id="UP001500002">
    <property type="component" value="Unassembled WGS sequence"/>
</dbReference>
<dbReference type="CDD" id="cd06853">
    <property type="entry name" value="GT_WecA_like"/>
    <property type="match status" value="1"/>
</dbReference>
<dbReference type="PROSITE" id="PS01348">
    <property type="entry name" value="MRAY_2"/>
    <property type="match status" value="1"/>
</dbReference>
<accession>A0ABP4Y7N6</accession>
<feature type="transmembrane region" description="Helical" evidence="8">
    <location>
        <begin position="173"/>
        <end position="193"/>
    </location>
</feature>
<feature type="transmembrane region" description="Helical" evidence="8">
    <location>
        <begin position="48"/>
        <end position="68"/>
    </location>
</feature>
<evidence type="ECO:0000256" key="7">
    <source>
        <dbReference type="SAM" id="MobiDB-lite"/>
    </source>
</evidence>
<evidence type="ECO:0000313" key="9">
    <source>
        <dbReference type="EMBL" id="GAA1803090.1"/>
    </source>
</evidence>
<evidence type="ECO:0000256" key="3">
    <source>
        <dbReference type="ARBA" id="ARBA00022679"/>
    </source>
</evidence>
<protein>
    <submittedName>
        <fullName evidence="9">MraY family glycosyltransferase</fullName>
    </submittedName>
</protein>
<dbReference type="Pfam" id="PF00953">
    <property type="entry name" value="Glycos_transf_4"/>
    <property type="match status" value="1"/>
</dbReference>
<dbReference type="RefSeq" id="WP_344293856.1">
    <property type="nucleotide sequence ID" value="NZ_BAAANJ010000002.1"/>
</dbReference>
<feature type="transmembrane region" description="Helical" evidence="8">
    <location>
        <begin position="88"/>
        <end position="108"/>
    </location>
</feature>
<evidence type="ECO:0000256" key="4">
    <source>
        <dbReference type="ARBA" id="ARBA00022692"/>
    </source>
</evidence>
<dbReference type="PANTHER" id="PTHR22926">
    <property type="entry name" value="PHOSPHO-N-ACETYLMURAMOYL-PENTAPEPTIDE-TRANSFERASE"/>
    <property type="match status" value="1"/>
</dbReference>
<feature type="transmembrane region" description="Helical" evidence="8">
    <location>
        <begin position="199"/>
        <end position="222"/>
    </location>
</feature>
<sequence>MTLFLLLALLTALVTLGGSILVWKLSLKYRLYPKIRERDVHTRPTPRLGGIAMFVGIVVAIGAAAFVSTLGSSRFSNVAIIFQNPGQMLAILGAALLIVLIGVADDIWDLDWTTKLAGQFLAAGLIAWQGVSIVSLPIGGITLIPSWVSVTLTVLTIVLVMNAINFIDGLDGLVAGVALIANGVFFLYTYLLVQQTSPLNYFNLASLLAIVLVGACAGFLPLNWHPAKLFMGDAGSMLIGLLMSTAAISVTGQLNPTGVGFDQLFAAFIPILLPFLVLIIPLLDFGLAVVRRLRAGKSPFAADRKHLHHRLLDMGHSHLNAVLIFYGWTAVASIGCLLTYVFPVYFGIDSMWAFVLIAIGFLILAAVTLAPLGRRKRLTVAAEASVTKVAAGEQAGSVESGDPDPGAR</sequence>
<evidence type="ECO:0000256" key="1">
    <source>
        <dbReference type="ARBA" id="ARBA00004651"/>
    </source>
</evidence>
<feature type="transmembrane region" description="Helical" evidence="8">
    <location>
        <begin position="351"/>
        <end position="372"/>
    </location>
</feature>
<name>A0ABP4Y7N6_9MICO</name>
<dbReference type="InterPro" id="IPR000715">
    <property type="entry name" value="Glycosyl_transferase_4"/>
</dbReference>
<evidence type="ECO:0000256" key="6">
    <source>
        <dbReference type="ARBA" id="ARBA00023136"/>
    </source>
</evidence>
<gene>
    <name evidence="9" type="ORF">GCM10009749_09010</name>
</gene>
<keyword evidence="3" id="KW-0808">Transferase</keyword>
<dbReference type="InterPro" id="IPR018480">
    <property type="entry name" value="PNAcMuramoyl-5peptid_Trfase_CS"/>
</dbReference>
<evidence type="ECO:0000256" key="8">
    <source>
        <dbReference type="SAM" id="Phobius"/>
    </source>
</evidence>
<feature type="transmembrane region" description="Helical" evidence="8">
    <location>
        <begin position="264"/>
        <end position="290"/>
    </location>
</feature>
<dbReference type="PANTHER" id="PTHR22926:SF3">
    <property type="entry name" value="UNDECAPRENYL-PHOSPHATE ALPHA-N-ACETYLGLUCOSAMINYL 1-PHOSPHATE TRANSFERASE"/>
    <property type="match status" value="1"/>
</dbReference>
<reference evidence="10" key="1">
    <citation type="journal article" date="2019" name="Int. J. Syst. Evol. Microbiol.">
        <title>The Global Catalogue of Microorganisms (GCM) 10K type strain sequencing project: providing services to taxonomists for standard genome sequencing and annotation.</title>
        <authorList>
            <consortium name="The Broad Institute Genomics Platform"/>
            <consortium name="The Broad Institute Genome Sequencing Center for Infectious Disease"/>
            <person name="Wu L."/>
            <person name="Ma J."/>
        </authorList>
    </citation>
    <scope>NUCLEOTIDE SEQUENCE [LARGE SCALE GENOMIC DNA]</scope>
    <source>
        <strain evidence="10">JCM 14322</strain>
    </source>
</reference>
<comment type="subcellular location">
    <subcellularLocation>
        <location evidence="1">Cell membrane</location>
        <topology evidence="1">Multi-pass membrane protein</topology>
    </subcellularLocation>
</comment>
<organism evidence="9 10">
    <name type="scientific">Agromyces neolithicus</name>
    <dbReference type="NCBI Taxonomy" id="269420"/>
    <lineage>
        <taxon>Bacteria</taxon>
        <taxon>Bacillati</taxon>
        <taxon>Actinomycetota</taxon>
        <taxon>Actinomycetes</taxon>
        <taxon>Micrococcales</taxon>
        <taxon>Microbacteriaceae</taxon>
        <taxon>Agromyces</taxon>
    </lineage>
</organism>
<keyword evidence="6 8" id="KW-0472">Membrane</keyword>
<feature type="transmembrane region" description="Helical" evidence="8">
    <location>
        <begin position="120"/>
        <end position="141"/>
    </location>
</feature>
<feature type="transmembrane region" description="Helical" evidence="8">
    <location>
        <begin position="6"/>
        <end position="27"/>
    </location>
</feature>
<keyword evidence="4 8" id="KW-0812">Transmembrane</keyword>
<keyword evidence="10" id="KW-1185">Reference proteome</keyword>
<evidence type="ECO:0000256" key="2">
    <source>
        <dbReference type="ARBA" id="ARBA00022475"/>
    </source>
</evidence>
<proteinExistence type="predicted"/>